<evidence type="ECO:0000313" key="10">
    <source>
        <dbReference type="Proteomes" id="UP001652627"/>
    </source>
</evidence>
<sequence length="74" mass="9219">MGVKLEVFRMLLYLSFPVTMFWVSNQAAYFEEHVVRRKREIFPPDDAERRREMREFKERLRKMHEEKVLRASRD</sequence>
<evidence type="ECO:0000256" key="2">
    <source>
        <dbReference type="ARBA" id="ARBA00004325"/>
    </source>
</evidence>
<evidence type="ECO:0000256" key="6">
    <source>
        <dbReference type="ARBA" id="ARBA00023128"/>
    </source>
</evidence>
<evidence type="ECO:0000256" key="5">
    <source>
        <dbReference type="ARBA" id="ARBA00022989"/>
    </source>
</evidence>
<dbReference type="Proteomes" id="UP001652627">
    <property type="component" value="Unplaced"/>
</dbReference>
<evidence type="ECO:0000256" key="9">
    <source>
        <dbReference type="SAM" id="SignalP"/>
    </source>
</evidence>
<keyword evidence="5" id="KW-1133">Transmembrane helix</keyword>
<dbReference type="PANTHER" id="PTHR33968:SF1">
    <property type="entry name" value="PROTEIN PET100 HOMOLOG, MITOCHONDRIAL"/>
    <property type="match status" value="1"/>
</dbReference>
<name>A0ABM4G7R5_9AVES</name>
<evidence type="ECO:0000256" key="7">
    <source>
        <dbReference type="ARBA" id="ARBA00023136"/>
    </source>
</evidence>
<dbReference type="InterPro" id="IPR018625">
    <property type="entry name" value="Pet100"/>
</dbReference>
<gene>
    <name evidence="11" type="primary">PET100</name>
</gene>
<evidence type="ECO:0000256" key="8">
    <source>
        <dbReference type="ARBA" id="ARBA00038077"/>
    </source>
</evidence>
<protein>
    <submittedName>
        <fullName evidence="11">Protein PET100 homolog, mitochondrial</fullName>
    </submittedName>
</protein>
<evidence type="ECO:0000313" key="11">
    <source>
        <dbReference type="RefSeq" id="XP_067173233.1"/>
    </source>
</evidence>
<evidence type="ECO:0000256" key="4">
    <source>
        <dbReference type="ARBA" id="ARBA00022946"/>
    </source>
</evidence>
<keyword evidence="4" id="KW-0809">Transit peptide</keyword>
<dbReference type="Pfam" id="PF09803">
    <property type="entry name" value="Pet100"/>
    <property type="match status" value="1"/>
</dbReference>
<feature type="chain" id="PRO_5047042543" evidence="9">
    <location>
        <begin position="28"/>
        <end position="74"/>
    </location>
</feature>
<evidence type="ECO:0000256" key="3">
    <source>
        <dbReference type="ARBA" id="ARBA00022692"/>
    </source>
</evidence>
<keyword evidence="10" id="KW-1185">Reference proteome</keyword>
<organism evidence="10 11">
    <name type="scientific">Apteryx mantelli</name>
    <name type="common">North Island brown kiwi</name>
    <dbReference type="NCBI Taxonomy" id="2696672"/>
    <lineage>
        <taxon>Eukaryota</taxon>
        <taxon>Metazoa</taxon>
        <taxon>Chordata</taxon>
        <taxon>Craniata</taxon>
        <taxon>Vertebrata</taxon>
        <taxon>Euteleostomi</taxon>
        <taxon>Archelosauria</taxon>
        <taxon>Archosauria</taxon>
        <taxon>Dinosauria</taxon>
        <taxon>Saurischia</taxon>
        <taxon>Theropoda</taxon>
        <taxon>Coelurosauria</taxon>
        <taxon>Aves</taxon>
        <taxon>Palaeognathae</taxon>
        <taxon>Apterygiformes</taxon>
        <taxon>Apterygidae</taxon>
        <taxon>Apteryx</taxon>
    </lineage>
</organism>
<proteinExistence type="inferred from homology"/>
<evidence type="ECO:0000256" key="1">
    <source>
        <dbReference type="ARBA" id="ARBA00004167"/>
    </source>
</evidence>
<keyword evidence="7" id="KW-0472">Membrane</keyword>
<feature type="signal peptide" evidence="9">
    <location>
        <begin position="1"/>
        <end position="27"/>
    </location>
</feature>
<comment type="subcellular location">
    <subcellularLocation>
        <location evidence="1">Membrane</location>
        <topology evidence="1">Single-pass membrane protein</topology>
    </subcellularLocation>
    <subcellularLocation>
        <location evidence="2">Mitochondrion membrane</location>
    </subcellularLocation>
</comment>
<dbReference type="RefSeq" id="XP_067173233.1">
    <property type="nucleotide sequence ID" value="XM_067317132.1"/>
</dbReference>
<dbReference type="PANTHER" id="PTHR33968">
    <property type="entry name" value="PROTEIN PET100 HOMOLOG, MITOCHONDRIAL"/>
    <property type="match status" value="1"/>
</dbReference>
<keyword evidence="6" id="KW-0496">Mitochondrion</keyword>
<keyword evidence="9" id="KW-0732">Signal</keyword>
<keyword evidence="3" id="KW-0812">Transmembrane</keyword>
<accession>A0ABM4G7R5</accession>
<comment type="similarity">
    <text evidence="8">Belongs to the PET100 family.</text>
</comment>
<dbReference type="GeneID" id="136996196"/>
<reference evidence="11" key="1">
    <citation type="submission" date="2025-08" db="UniProtKB">
        <authorList>
            <consortium name="RefSeq"/>
        </authorList>
    </citation>
    <scope>IDENTIFICATION</scope>
    <source>
        <tissue evidence="11">Blood</tissue>
    </source>
</reference>